<dbReference type="EMBL" id="BARU01007796">
    <property type="protein sequence ID" value="GAH32887.1"/>
    <property type="molecule type" value="Genomic_DNA"/>
</dbReference>
<gene>
    <name evidence="1" type="ORF">S03H2_15345</name>
</gene>
<sequence length="122" mass="14027">SPLEWIVESDFSLNNIYVGVGTYFMFVKPWEDFAGKDYSFRVGWMKCSIKNKKISCILEKSRGHIIPNKGGSFTVKTLYLDELNRRAVIKIDPTKLDINPGLDTIIECEIYDKKTAHCCTLR</sequence>
<accession>X1EJU8</accession>
<protein>
    <submittedName>
        <fullName evidence="1">Uncharacterized protein</fullName>
    </submittedName>
</protein>
<name>X1EJU8_9ZZZZ</name>
<organism evidence="1">
    <name type="scientific">marine sediment metagenome</name>
    <dbReference type="NCBI Taxonomy" id="412755"/>
    <lineage>
        <taxon>unclassified sequences</taxon>
        <taxon>metagenomes</taxon>
        <taxon>ecological metagenomes</taxon>
    </lineage>
</organism>
<proteinExistence type="predicted"/>
<dbReference type="AlphaFoldDB" id="X1EJU8"/>
<comment type="caution">
    <text evidence="1">The sequence shown here is derived from an EMBL/GenBank/DDBJ whole genome shotgun (WGS) entry which is preliminary data.</text>
</comment>
<reference evidence="1" key="1">
    <citation type="journal article" date="2014" name="Front. Microbiol.">
        <title>High frequency of phylogenetically diverse reductive dehalogenase-homologous genes in deep subseafloor sedimentary metagenomes.</title>
        <authorList>
            <person name="Kawai M."/>
            <person name="Futagami T."/>
            <person name="Toyoda A."/>
            <person name="Takaki Y."/>
            <person name="Nishi S."/>
            <person name="Hori S."/>
            <person name="Arai W."/>
            <person name="Tsubouchi T."/>
            <person name="Morono Y."/>
            <person name="Uchiyama I."/>
            <person name="Ito T."/>
            <person name="Fujiyama A."/>
            <person name="Inagaki F."/>
            <person name="Takami H."/>
        </authorList>
    </citation>
    <scope>NUCLEOTIDE SEQUENCE</scope>
    <source>
        <strain evidence="1">Expedition CK06-06</strain>
    </source>
</reference>
<feature type="non-terminal residue" evidence="1">
    <location>
        <position position="1"/>
    </location>
</feature>
<evidence type="ECO:0000313" key="1">
    <source>
        <dbReference type="EMBL" id="GAH32887.1"/>
    </source>
</evidence>